<proteinExistence type="predicted"/>
<accession>A0ABM0W7D5</accession>
<dbReference type="SUPFAM" id="SSF50249">
    <property type="entry name" value="Nucleic acid-binding proteins"/>
    <property type="match status" value="2"/>
</dbReference>
<dbReference type="CDD" id="cd04481">
    <property type="entry name" value="RPA1_DBD_B_like"/>
    <property type="match status" value="1"/>
</dbReference>
<dbReference type="Proteomes" id="UP000694864">
    <property type="component" value="Chromosome 15"/>
</dbReference>
<gene>
    <name evidence="3" type="primary">LOC104746906</name>
</gene>
<sequence>MANFSRLTTIYPSNDLKWNVCVKILRMWRKTDDGEDSLELVVCDVFGTKIVVTIPKGLFEIFKSDIQEDAWKVFSAFDVINCSRPIRITEGYYRIVFREDTIVEDTEPRSNNHFIDYVSFDRLYDSYHAITNRCLDIMGRVINVQPLIYVDDPRAVQYEERARLLRFDLKDQNHEVIHCTAYDEHADYFQRYWSPSYTSPIIGVLRFWRAKFAHGGQDIELLSVPGVSTICFDPPYTEVTDFRNRISFNLDSDDDFIY</sequence>
<dbReference type="PANTHER" id="PTHR47165:SF4">
    <property type="entry name" value="OS03G0429900 PROTEIN"/>
    <property type="match status" value="1"/>
</dbReference>
<organism evidence="2 3">
    <name type="scientific">Camelina sativa</name>
    <name type="common">False flax</name>
    <name type="synonym">Myagrum sativum</name>
    <dbReference type="NCBI Taxonomy" id="90675"/>
    <lineage>
        <taxon>Eukaryota</taxon>
        <taxon>Viridiplantae</taxon>
        <taxon>Streptophyta</taxon>
        <taxon>Embryophyta</taxon>
        <taxon>Tracheophyta</taxon>
        <taxon>Spermatophyta</taxon>
        <taxon>Magnoliopsida</taxon>
        <taxon>eudicotyledons</taxon>
        <taxon>Gunneridae</taxon>
        <taxon>Pentapetalae</taxon>
        <taxon>rosids</taxon>
        <taxon>malvids</taxon>
        <taxon>Brassicales</taxon>
        <taxon>Brassicaceae</taxon>
        <taxon>Camelineae</taxon>
        <taxon>Camelina</taxon>
    </lineage>
</organism>
<reference evidence="3" key="2">
    <citation type="submission" date="2025-08" db="UniProtKB">
        <authorList>
            <consortium name="RefSeq"/>
        </authorList>
    </citation>
    <scope>IDENTIFICATION</scope>
    <source>
        <tissue evidence="3">Leaf</tissue>
    </source>
</reference>
<name>A0ABM0W7D5_CAMSA</name>
<dbReference type="InterPro" id="IPR012340">
    <property type="entry name" value="NA-bd_OB-fold"/>
</dbReference>
<evidence type="ECO:0000259" key="1">
    <source>
        <dbReference type="Pfam" id="PF02721"/>
    </source>
</evidence>
<dbReference type="InterPro" id="IPR003871">
    <property type="entry name" value="RFA1B/D_OB_1st"/>
</dbReference>
<dbReference type="CDD" id="cd04480">
    <property type="entry name" value="RPA1_DBD_A_like"/>
    <property type="match status" value="1"/>
</dbReference>
<keyword evidence="2" id="KW-1185">Reference proteome</keyword>
<feature type="domain" description="Replication protein A 70 kDa DNA-binding subunit B/D first OB fold" evidence="1">
    <location>
        <begin position="4"/>
        <end position="105"/>
    </location>
</feature>
<protein>
    <submittedName>
        <fullName evidence="3">Uncharacterized protein LOC104746906</fullName>
    </submittedName>
</protein>
<dbReference type="GeneID" id="104746906"/>
<dbReference type="Pfam" id="PF02721">
    <property type="entry name" value="DUF223"/>
    <property type="match status" value="1"/>
</dbReference>
<reference evidence="2" key="1">
    <citation type="journal article" date="2014" name="Nat. Commun.">
        <title>The emerging biofuel crop Camelina sativa retains a highly undifferentiated hexaploid genome structure.</title>
        <authorList>
            <person name="Kagale S."/>
            <person name="Koh C."/>
            <person name="Nixon J."/>
            <person name="Bollina V."/>
            <person name="Clarke W.E."/>
            <person name="Tuteja R."/>
            <person name="Spillane C."/>
            <person name="Robinson S.J."/>
            <person name="Links M.G."/>
            <person name="Clarke C."/>
            <person name="Higgins E.E."/>
            <person name="Huebert T."/>
            <person name="Sharpe A.G."/>
            <person name="Parkin I.A."/>
        </authorList>
    </citation>
    <scope>NUCLEOTIDE SEQUENCE [LARGE SCALE GENOMIC DNA]</scope>
    <source>
        <strain evidence="2">cv. DH55</strain>
    </source>
</reference>
<evidence type="ECO:0000313" key="2">
    <source>
        <dbReference type="Proteomes" id="UP000694864"/>
    </source>
</evidence>
<evidence type="ECO:0000313" key="3">
    <source>
        <dbReference type="RefSeq" id="XP_010466753.1"/>
    </source>
</evidence>
<dbReference type="PANTHER" id="PTHR47165">
    <property type="entry name" value="OS03G0429900 PROTEIN"/>
    <property type="match status" value="1"/>
</dbReference>
<dbReference type="Gene3D" id="2.40.50.140">
    <property type="entry name" value="Nucleic acid-binding proteins"/>
    <property type="match status" value="2"/>
</dbReference>
<dbReference type="RefSeq" id="XP_010466753.1">
    <property type="nucleotide sequence ID" value="XM_010468451.2"/>
</dbReference>